<dbReference type="Pfam" id="PF01794">
    <property type="entry name" value="Ferric_reduct"/>
    <property type="match status" value="1"/>
</dbReference>
<proteinExistence type="predicted"/>
<feature type="transmembrane region" description="Helical" evidence="6">
    <location>
        <begin position="623"/>
        <end position="642"/>
    </location>
</feature>
<feature type="transmembrane region" description="Helical" evidence="6">
    <location>
        <begin position="342"/>
        <end position="359"/>
    </location>
</feature>
<gene>
    <name evidence="8" type="primary">FRO1</name>
    <name evidence="8" type="ORF">FRACYDRAFT_232972</name>
</gene>
<name>A0A1E7FXD1_9STRA</name>
<dbReference type="EMBL" id="KV784353">
    <property type="protein sequence ID" value="OEU22811.1"/>
    <property type="molecule type" value="Genomic_DNA"/>
</dbReference>
<dbReference type="AlphaFoldDB" id="A0A1E7FXD1"/>
<protein>
    <submittedName>
        <fullName evidence="8">Ferric-chelate reductase</fullName>
    </submittedName>
</protein>
<feature type="transmembrane region" description="Helical" evidence="6">
    <location>
        <begin position="662"/>
        <end position="683"/>
    </location>
</feature>
<feature type="transmembrane region" description="Helical" evidence="6">
    <location>
        <begin position="254"/>
        <end position="274"/>
    </location>
</feature>
<dbReference type="KEGG" id="fcy:FRACYDRAFT_232972"/>
<feature type="domain" description="FAD-binding FR-type" evidence="7">
    <location>
        <begin position="384"/>
        <end position="488"/>
    </location>
</feature>
<dbReference type="PROSITE" id="PS51384">
    <property type="entry name" value="FAD_FR"/>
    <property type="match status" value="1"/>
</dbReference>
<dbReference type="InterPro" id="IPR013130">
    <property type="entry name" value="Fe3_Rdtase_TM_dom"/>
</dbReference>
<evidence type="ECO:0000256" key="2">
    <source>
        <dbReference type="ARBA" id="ARBA00022692"/>
    </source>
</evidence>
<evidence type="ECO:0000256" key="5">
    <source>
        <dbReference type="ARBA" id="ARBA00023136"/>
    </source>
</evidence>
<evidence type="ECO:0000259" key="7">
    <source>
        <dbReference type="PROSITE" id="PS51384"/>
    </source>
</evidence>
<dbReference type="Pfam" id="PF08022">
    <property type="entry name" value="FAD_binding_8"/>
    <property type="match status" value="1"/>
</dbReference>
<dbReference type="InterPro" id="IPR017927">
    <property type="entry name" value="FAD-bd_FR_type"/>
</dbReference>
<keyword evidence="4" id="KW-0560">Oxidoreductase</keyword>
<dbReference type="Proteomes" id="UP000095751">
    <property type="component" value="Unassembled WGS sequence"/>
</dbReference>
<dbReference type="InterPro" id="IPR013121">
    <property type="entry name" value="Fe_red_NAD-bd_6"/>
</dbReference>
<evidence type="ECO:0000256" key="1">
    <source>
        <dbReference type="ARBA" id="ARBA00004141"/>
    </source>
</evidence>
<dbReference type="InterPro" id="IPR017938">
    <property type="entry name" value="Riboflavin_synthase-like_b-brl"/>
</dbReference>
<evidence type="ECO:0000313" key="9">
    <source>
        <dbReference type="Proteomes" id="UP000095751"/>
    </source>
</evidence>
<dbReference type="Gene3D" id="3.40.50.80">
    <property type="entry name" value="Nucleotide-binding domain of ferredoxin-NADP reductase (FNR) module"/>
    <property type="match status" value="2"/>
</dbReference>
<organism evidence="8 9">
    <name type="scientific">Fragilariopsis cylindrus CCMP1102</name>
    <dbReference type="NCBI Taxonomy" id="635003"/>
    <lineage>
        <taxon>Eukaryota</taxon>
        <taxon>Sar</taxon>
        <taxon>Stramenopiles</taxon>
        <taxon>Ochrophyta</taxon>
        <taxon>Bacillariophyta</taxon>
        <taxon>Bacillariophyceae</taxon>
        <taxon>Bacillariophycidae</taxon>
        <taxon>Bacillariales</taxon>
        <taxon>Bacillariaceae</taxon>
        <taxon>Fragilariopsis</taxon>
    </lineage>
</organism>
<evidence type="ECO:0000313" key="8">
    <source>
        <dbReference type="EMBL" id="OEU22811.1"/>
    </source>
</evidence>
<evidence type="ECO:0000256" key="3">
    <source>
        <dbReference type="ARBA" id="ARBA00022989"/>
    </source>
</evidence>
<dbReference type="InterPro" id="IPR013112">
    <property type="entry name" value="FAD-bd_8"/>
</dbReference>
<keyword evidence="3 6" id="KW-1133">Transmembrane helix</keyword>
<dbReference type="Gene3D" id="2.40.30.10">
    <property type="entry name" value="Translation factors"/>
    <property type="match status" value="1"/>
</dbReference>
<dbReference type="InterPro" id="IPR039261">
    <property type="entry name" value="FNR_nucleotide-bd"/>
</dbReference>
<dbReference type="SUPFAM" id="SSF52343">
    <property type="entry name" value="Ferredoxin reductase-like, C-terminal NADP-linked domain"/>
    <property type="match status" value="1"/>
</dbReference>
<dbReference type="InParanoid" id="A0A1E7FXD1"/>
<feature type="transmembrane region" description="Helical" evidence="6">
    <location>
        <begin position="155"/>
        <end position="173"/>
    </location>
</feature>
<dbReference type="CDD" id="cd06186">
    <property type="entry name" value="NOX_Duox_like_FAD_NADP"/>
    <property type="match status" value="1"/>
</dbReference>
<accession>A0A1E7FXD1</accession>
<reference evidence="8 9" key="1">
    <citation type="submission" date="2016-09" db="EMBL/GenBank/DDBJ databases">
        <title>Extensive genetic diversity and differential bi-allelic expression allows diatom success in the polar Southern Ocean.</title>
        <authorList>
            <consortium name="DOE Joint Genome Institute"/>
            <person name="Mock T."/>
            <person name="Otillar R.P."/>
            <person name="Strauss J."/>
            <person name="Dupont C."/>
            <person name="Frickenhaus S."/>
            <person name="Maumus F."/>
            <person name="Mcmullan M."/>
            <person name="Sanges R."/>
            <person name="Schmutz J."/>
            <person name="Toseland A."/>
            <person name="Valas R."/>
            <person name="Veluchamy A."/>
            <person name="Ward B.J."/>
            <person name="Allen A."/>
            <person name="Barry K."/>
            <person name="Falciatore A."/>
            <person name="Ferrante M."/>
            <person name="Fortunato A.E."/>
            <person name="Gloeckner G."/>
            <person name="Gruber A."/>
            <person name="Hipkin R."/>
            <person name="Janech M."/>
            <person name="Kroth P."/>
            <person name="Leese F."/>
            <person name="Lindquist E."/>
            <person name="Lyon B.R."/>
            <person name="Martin J."/>
            <person name="Mayer C."/>
            <person name="Parker M."/>
            <person name="Quesneville H."/>
            <person name="Raymond J."/>
            <person name="Uhlig C."/>
            <person name="Valentin K.U."/>
            <person name="Worden A.Z."/>
            <person name="Armbrust E.V."/>
            <person name="Bowler C."/>
            <person name="Green B."/>
            <person name="Moulton V."/>
            <person name="Van Oosterhout C."/>
            <person name="Grigoriev I."/>
        </authorList>
    </citation>
    <scope>NUCLEOTIDE SEQUENCE [LARGE SCALE GENOMIC DNA]</scope>
    <source>
        <strain evidence="8 9">CCMP1102</strain>
    </source>
</reference>
<feature type="transmembrane region" description="Helical" evidence="6">
    <location>
        <begin position="365"/>
        <end position="387"/>
    </location>
</feature>
<dbReference type="PANTHER" id="PTHR11972:SF69">
    <property type="entry name" value="FERRIC REDUCTION OXIDASE 6-RELATED"/>
    <property type="match status" value="1"/>
</dbReference>
<evidence type="ECO:0000256" key="6">
    <source>
        <dbReference type="SAM" id="Phobius"/>
    </source>
</evidence>
<keyword evidence="2 6" id="KW-0812">Transmembrane</keyword>
<comment type="subcellular location">
    <subcellularLocation>
        <location evidence="1">Membrane</location>
        <topology evidence="1">Multi-pass membrane protein</topology>
    </subcellularLocation>
</comment>
<evidence type="ECO:0000256" key="4">
    <source>
        <dbReference type="ARBA" id="ARBA00023002"/>
    </source>
</evidence>
<dbReference type="PANTHER" id="PTHR11972">
    <property type="entry name" value="NADPH OXIDASE"/>
    <property type="match status" value="1"/>
</dbReference>
<feature type="transmembrane region" description="Helical" evidence="6">
    <location>
        <begin position="315"/>
        <end position="335"/>
    </location>
</feature>
<feature type="transmembrane region" description="Helical" evidence="6">
    <location>
        <begin position="89"/>
        <end position="113"/>
    </location>
</feature>
<keyword evidence="5 6" id="KW-0472">Membrane</keyword>
<sequence>MWFVSLIVPLKTSRFNVVRVIDRAIKNVALQCGSSFLLALFPSVIKMYETSHWFREGEPSVYDNAIDWFSNPAVPFQSYFDSAKVLMRVYFFIVPYIISALLVSVALLIPLSLPATIHHGQRPQRIAGSIIRRTFAFPSFLTRVGLPHRVSMGELLGIVAFLILNVGTMFVRVRRSLPRGSRKITFLVDEDDDASREPIDPFSWQACEVWAKTLGVIAILNLGWYLLLPIGKKSVLLEAVGVSWERAVKYHRWVGYYTVLIIVIHSIQYLFIWIHGDGNPSYDLEGEMIQQNMVPWYCSRNDCDEAQARQLRVNIYGFLTLLFIGIMTVFSTPWIRRNKFEWFYYTHHLFIFVFLFICLHYKGAIIYLIPGIAVYAVDKLMALVSYLRTAPAKTRMLSSTVVEISFEIRHDVTYEAGDYIFLNVPEVSFLEWHPFSLTSAPSVDGNKVFFHLKDSGSWTKKVIEAAAKKDDGTLHVRLDGFYGANDVHNQLQNKHGAVLIGGGIGITPMISLALEMCQTNTMPVTLFWVVRTIEEFGIFSSEFAEAQLRYKHFEVKVWITLSMPESGNNDGCLLKSEVLELNNFDRVEYILRSVTPLKQVDKLEQKPSRSRVFRMNEPGIQGAFNAMVMCFSMVLALIAFAFTTKTFQHEKYSSVVQDKVSLVELCMVCSFVIIWIGLVIVIVRPLVDYYVQKFKATGENIDATVSFLEMTEHQSKCSSYENEEEEIEDGGAKTEHEILQSMIIGNVGLRPNFAIEFDSIAQKVLKVNALAKTDSTVEIGVLACGPAQMVKSINSICNVPSTSRSWLERDQQVFFSFTEEDWEW</sequence>
<dbReference type="SFLD" id="SFLDS00052">
    <property type="entry name" value="Ferric_Reductase_Domain"/>
    <property type="match status" value="1"/>
</dbReference>
<dbReference type="OrthoDB" id="47146at2759"/>
<dbReference type="SUPFAM" id="SSF63380">
    <property type="entry name" value="Riboflavin synthase domain-like"/>
    <property type="match status" value="1"/>
</dbReference>
<keyword evidence="9" id="KW-1185">Reference proteome</keyword>
<dbReference type="InterPro" id="IPR050369">
    <property type="entry name" value="RBOH/FRE"/>
</dbReference>
<dbReference type="GO" id="GO:0016491">
    <property type="term" value="F:oxidoreductase activity"/>
    <property type="evidence" value="ECO:0007669"/>
    <property type="project" value="UniProtKB-KW"/>
</dbReference>
<dbReference type="Pfam" id="PF08030">
    <property type="entry name" value="NAD_binding_6"/>
    <property type="match status" value="1"/>
</dbReference>
<dbReference type="SFLD" id="SFLDG01168">
    <property type="entry name" value="Ferric_reductase_subgroup_(FRE"/>
    <property type="match status" value="1"/>
</dbReference>
<dbReference type="GO" id="GO:0005886">
    <property type="term" value="C:plasma membrane"/>
    <property type="evidence" value="ECO:0007669"/>
    <property type="project" value="TreeGrafter"/>
</dbReference>